<dbReference type="Proteomes" id="UP000005933">
    <property type="component" value="Unassembled WGS sequence"/>
</dbReference>
<evidence type="ECO:0000313" key="3">
    <source>
        <dbReference type="Proteomes" id="UP000005933"/>
    </source>
</evidence>
<protein>
    <submittedName>
        <fullName evidence="2">Uncharacterized protein</fullName>
    </submittedName>
</protein>
<organism evidence="2 3">
    <name type="scientific">Ralstonia solanacearum (strain UW551)</name>
    <dbReference type="NCBI Taxonomy" id="342110"/>
    <lineage>
        <taxon>Bacteria</taxon>
        <taxon>Pseudomonadati</taxon>
        <taxon>Pseudomonadota</taxon>
        <taxon>Betaproteobacteria</taxon>
        <taxon>Burkholderiales</taxon>
        <taxon>Burkholderiaceae</taxon>
        <taxon>Ralstonia</taxon>
        <taxon>Ralstonia solanacearum species complex</taxon>
    </lineage>
</organism>
<accession>A0AB33VFL4</accession>
<sequence>MNCARCATCGGNRSAWTTRNWSGHWAPSRTRPGTTRCAPRCAGYAAFDTRAARAQKWDRSGVGRPATLARSSQRRIGGGTRPPCNARCSLYPTRTDPLRTDDTPLW</sequence>
<gene>
    <name evidence="2" type="ORF">RRSL_03698</name>
</gene>
<reference evidence="2 3" key="1">
    <citation type="journal article" date="2006" name="Mol. Plant Microbe Interact.">
        <title>Identification of open reading frames unique to a select agent: Ralstonia solanacearum race 3 biovar 2.</title>
        <authorList>
            <person name="Gabriel D.W."/>
            <person name="Allen C."/>
            <person name="Schell M."/>
            <person name="Denny T.P."/>
            <person name="Greenberg J.T."/>
            <person name="Duan Y.P."/>
            <person name="Flores-Cruz Z."/>
            <person name="Huang Q."/>
            <person name="Clifford J.M."/>
            <person name="Presting G."/>
            <person name="Gonzalez E.T."/>
            <person name="Reddy J."/>
            <person name="Elphinstone J."/>
            <person name="Swanson J."/>
            <person name="Yao J."/>
            <person name="Mulholland V."/>
            <person name="Liu L."/>
            <person name="Farmerie W."/>
            <person name="Patnaikuni M."/>
            <person name="Balogh B."/>
            <person name="Norman D."/>
            <person name="Alvarez A."/>
            <person name="Castillo J.A."/>
            <person name="Jones J."/>
            <person name="Saddler G."/>
            <person name="Walunas T."/>
            <person name="Zhukov A."/>
            <person name="Mikhailova N."/>
        </authorList>
    </citation>
    <scope>NUCLEOTIDE SEQUENCE [LARGE SCALE GENOMIC DNA]</scope>
    <source>
        <strain evidence="2 3">UW551</strain>
    </source>
</reference>
<name>A0AB33VFL4_RALSU</name>
<dbReference type="AlphaFoldDB" id="A0AB33VFL4"/>
<comment type="caution">
    <text evidence="2">The sequence shown here is derived from an EMBL/GenBank/DDBJ whole genome shotgun (WGS) entry which is preliminary data.</text>
</comment>
<evidence type="ECO:0000313" key="2">
    <source>
        <dbReference type="EMBL" id="EAP73518.1"/>
    </source>
</evidence>
<evidence type="ECO:0000256" key="1">
    <source>
        <dbReference type="SAM" id="MobiDB-lite"/>
    </source>
</evidence>
<feature type="region of interest" description="Disordered" evidence="1">
    <location>
        <begin position="56"/>
        <end position="83"/>
    </location>
</feature>
<dbReference type="EMBL" id="AAKL01000013">
    <property type="protein sequence ID" value="EAP73518.1"/>
    <property type="molecule type" value="Genomic_DNA"/>
</dbReference>
<proteinExistence type="predicted"/>